<evidence type="ECO:0000256" key="10">
    <source>
        <dbReference type="ARBA" id="ARBA00022914"/>
    </source>
</evidence>
<dbReference type="GO" id="GO:0015097">
    <property type="term" value="F:mercury ion transmembrane transporter activity"/>
    <property type="evidence" value="ECO:0007669"/>
    <property type="project" value="InterPro"/>
</dbReference>
<name>A0A3M8R0R8_9PROT</name>
<keyword evidence="11 15" id="KW-1133">Transmembrane helix</keyword>
<evidence type="ECO:0000313" key="16">
    <source>
        <dbReference type="EMBL" id="RNF61611.1"/>
    </source>
</evidence>
<keyword evidence="5" id="KW-0475">Mercuric resistance</keyword>
<dbReference type="OrthoDB" id="9813737at2"/>
<evidence type="ECO:0000256" key="3">
    <source>
        <dbReference type="ARBA" id="ARBA00017053"/>
    </source>
</evidence>
<dbReference type="Pfam" id="PF02411">
    <property type="entry name" value="MerT"/>
    <property type="match status" value="1"/>
</dbReference>
<keyword evidence="7" id="KW-0997">Cell inner membrane</keyword>
<dbReference type="RefSeq" id="WP_123103982.1">
    <property type="nucleotide sequence ID" value="NZ_CP127527.1"/>
</dbReference>
<feature type="transmembrane region" description="Helical" evidence="15">
    <location>
        <begin position="24"/>
        <end position="54"/>
    </location>
</feature>
<reference evidence="16" key="1">
    <citation type="submission" date="2018-10" db="EMBL/GenBank/DDBJ databases">
        <title>Acidithiobacillus sulfuriphilus sp. nov.: an extremely acidophilic sulfur-oxidizing chemolithotroph isolated from a neutral pH environment.</title>
        <authorList>
            <person name="Falagan C."/>
            <person name="Moya-Beltran A."/>
            <person name="Quatrini R."/>
            <person name="Johnson D.B."/>
        </authorList>
    </citation>
    <scope>NUCLEOTIDE SEQUENCE [LARGE SCALE GENOMIC DNA]</scope>
    <source>
        <strain evidence="16">CJ-2</strain>
    </source>
</reference>
<keyword evidence="8 15" id="KW-0812">Transmembrane</keyword>
<organism evidence="16">
    <name type="scientific">Acidithiobacillus sulfuriphilus</name>
    <dbReference type="NCBI Taxonomy" id="1867749"/>
    <lineage>
        <taxon>Bacteria</taxon>
        <taxon>Pseudomonadati</taxon>
        <taxon>Pseudomonadota</taxon>
        <taxon>Acidithiobacillia</taxon>
        <taxon>Acidithiobacillales</taxon>
        <taxon>Acidithiobacillaceae</taxon>
        <taxon>Acidithiobacillus</taxon>
    </lineage>
</organism>
<proteinExistence type="inferred from homology"/>
<evidence type="ECO:0000256" key="2">
    <source>
        <dbReference type="ARBA" id="ARBA00008224"/>
    </source>
</evidence>
<feature type="transmembrane region" description="Helical" evidence="15">
    <location>
        <begin position="108"/>
        <end position="129"/>
    </location>
</feature>
<keyword evidence="9" id="KW-0479">Metal-binding</keyword>
<feature type="transmembrane region" description="Helical" evidence="15">
    <location>
        <begin position="66"/>
        <end position="83"/>
    </location>
</feature>
<keyword evidence="10" id="KW-0476">Mercury</keyword>
<dbReference type="GO" id="GO:0005886">
    <property type="term" value="C:plasma membrane"/>
    <property type="evidence" value="ECO:0007669"/>
    <property type="project" value="UniProtKB-SubCell"/>
</dbReference>
<evidence type="ECO:0000256" key="15">
    <source>
        <dbReference type="SAM" id="Phobius"/>
    </source>
</evidence>
<gene>
    <name evidence="16" type="ORF">EC580_08255</name>
</gene>
<evidence type="ECO:0000256" key="11">
    <source>
        <dbReference type="ARBA" id="ARBA00022989"/>
    </source>
</evidence>
<dbReference type="InterPro" id="IPR003457">
    <property type="entry name" value="Transprt_MerT"/>
</dbReference>
<dbReference type="Gene3D" id="1.10.287.910">
    <property type="entry name" value="bacterial mercury transporter, merf"/>
    <property type="match status" value="1"/>
</dbReference>
<protein>
    <recommendedName>
        <fullName evidence="3">Mercuric transport protein MerT</fullName>
    </recommendedName>
    <alternativeName>
        <fullName evidence="13">Mercury ion transport protein</fullName>
    </alternativeName>
</protein>
<keyword evidence="4" id="KW-0813">Transport</keyword>
<evidence type="ECO:0000256" key="5">
    <source>
        <dbReference type="ARBA" id="ARBA00022466"/>
    </source>
</evidence>
<dbReference type="EMBL" id="RIZI01000168">
    <property type="protein sequence ID" value="RNF61611.1"/>
    <property type="molecule type" value="Genomic_DNA"/>
</dbReference>
<dbReference type="GO" id="GO:0046872">
    <property type="term" value="F:metal ion binding"/>
    <property type="evidence" value="ECO:0007669"/>
    <property type="project" value="UniProtKB-KW"/>
</dbReference>
<evidence type="ECO:0000256" key="1">
    <source>
        <dbReference type="ARBA" id="ARBA00004429"/>
    </source>
</evidence>
<comment type="caution">
    <text evidence="16">The sequence shown here is derived from an EMBL/GenBank/DDBJ whole genome shotgun (WGS) entry which is preliminary data.</text>
</comment>
<comment type="subcellular location">
    <subcellularLocation>
        <location evidence="1">Cell inner membrane</location>
        <topology evidence="1">Multi-pass membrane protein</topology>
    </subcellularLocation>
</comment>
<evidence type="ECO:0000256" key="9">
    <source>
        <dbReference type="ARBA" id="ARBA00022723"/>
    </source>
</evidence>
<evidence type="ECO:0000256" key="13">
    <source>
        <dbReference type="ARBA" id="ARBA00030934"/>
    </source>
</evidence>
<comment type="similarity">
    <text evidence="2">Belongs to the MerT family.</text>
</comment>
<evidence type="ECO:0000256" key="12">
    <source>
        <dbReference type="ARBA" id="ARBA00023136"/>
    </source>
</evidence>
<sequence length="131" mass="13782">MENRQLDGAGCTVSTTPPPKPSGLWGVGMAVVLGIFASLCCIGPLLLIFAGIGGAWMANLRILDPYASYLDIIALLFLGYAHIQNMRERKAAACGSCAPMGGWKPPLLWVGTVLVLIALALPHILPGLLMP</sequence>
<evidence type="ECO:0000256" key="8">
    <source>
        <dbReference type="ARBA" id="ARBA00022692"/>
    </source>
</evidence>
<keyword evidence="6" id="KW-1003">Cell membrane</keyword>
<comment type="function">
    <text evidence="14">Involved in mercury resistance. Probably transfers a mercuric ion from the periplasmic Hg(2+)-binding protein MerP to the cytoplasmic mercuric reductase MerA.</text>
</comment>
<evidence type="ECO:0000256" key="7">
    <source>
        <dbReference type="ARBA" id="ARBA00022519"/>
    </source>
</evidence>
<evidence type="ECO:0000256" key="14">
    <source>
        <dbReference type="ARBA" id="ARBA00045720"/>
    </source>
</evidence>
<keyword evidence="12 15" id="KW-0472">Membrane</keyword>
<evidence type="ECO:0000256" key="4">
    <source>
        <dbReference type="ARBA" id="ARBA00022448"/>
    </source>
</evidence>
<dbReference type="AlphaFoldDB" id="A0A3M8R0R8"/>
<accession>A0A3M8R0R8</accession>
<evidence type="ECO:0000256" key="6">
    <source>
        <dbReference type="ARBA" id="ARBA00022475"/>
    </source>
</evidence>